<evidence type="ECO:0000256" key="5">
    <source>
        <dbReference type="ARBA" id="ARBA00023157"/>
    </source>
</evidence>
<dbReference type="FunFam" id="2.60.120.830:FF:000001">
    <property type="entry name" value="A disintegrin and metalloproteinase with thrombospondin motifs 1"/>
    <property type="match status" value="1"/>
</dbReference>
<feature type="disulfide bond" evidence="6">
    <location>
        <begin position="104"/>
        <end position="120"/>
    </location>
</feature>
<dbReference type="GO" id="GO:0006508">
    <property type="term" value="P:proteolysis"/>
    <property type="evidence" value="ECO:0007669"/>
    <property type="project" value="TreeGrafter"/>
</dbReference>
<dbReference type="Pfam" id="PF08686">
    <property type="entry name" value="PLAC"/>
    <property type="match status" value="1"/>
</dbReference>
<dbReference type="InterPro" id="IPR045371">
    <property type="entry name" value="ADAMTS_CR_3"/>
</dbReference>
<evidence type="ECO:0000256" key="2">
    <source>
        <dbReference type="ARBA" id="ARBA00022525"/>
    </source>
</evidence>
<keyword evidence="2" id="KW-0964">Secreted</keyword>
<evidence type="ECO:0000256" key="6">
    <source>
        <dbReference type="PIRSR" id="PIRSR613273-3"/>
    </source>
</evidence>
<dbReference type="PANTHER" id="PTHR13723:SF159">
    <property type="entry name" value="PLAC DOMAIN-CONTAINING PROTEIN"/>
    <property type="match status" value="1"/>
</dbReference>
<dbReference type="Pfam" id="PF19236">
    <property type="entry name" value="ADAMTS_CR_3"/>
    <property type="match status" value="1"/>
</dbReference>
<dbReference type="EMBL" id="OW240919">
    <property type="protein sequence ID" value="CAH2311412.1"/>
    <property type="molecule type" value="Genomic_DNA"/>
</dbReference>
<dbReference type="InterPro" id="IPR050439">
    <property type="entry name" value="ADAMTS_ADAMTS-like"/>
</dbReference>
<proteinExistence type="predicted"/>
<name>A0AAD1ST82_PELCU</name>
<keyword evidence="10" id="KW-1185">Reference proteome</keyword>
<feature type="disulfide bond" evidence="6">
    <location>
        <begin position="93"/>
        <end position="135"/>
    </location>
</feature>
<dbReference type="Gene3D" id="2.60.120.830">
    <property type="match status" value="1"/>
</dbReference>
<dbReference type="Pfam" id="PF05986">
    <property type="entry name" value="ADAMTS_spacer1"/>
    <property type="match status" value="1"/>
</dbReference>
<reference evidence="9" key="1">
    <citation type="submission" date="2022-03" db="EMBL/GenBank/DDBJ databases">
        <authorList>
            <person name="Alioto T."/>
            <person name="Alioto T."/>
            <person name="Gomez Garrido J."/>
        </authorList>
    </citation>
    <scope>NUCLEOTIDE SEQUENCE</scope>
</reference>
<evidence type="ECO:0000259" key="8">
    <source>
        <dbReference type="PROSITE" id="PS50900"/>
    </source>
</evidence>
<organism evidence="9 10">
    <name type="scientific">Pelobates cultripes</name>
    <name type="common">Western spadefoot toad</name>
    <dbReference type="NCBI Taxonomy" id="61616"/>
    <lineage>
        <taxon>Eukaryota</taxon>
        <taxon>Metazoa</taxon>
        <taxon>Chordata</taxon>
        <taxon>Craniata</taxon>
        <taxon>Vertebrata</taxon>
        <taxon>Euteleostomi</taxon>
        <taxon>Amphibia</taxon>
        <taxon>Batrachia</taxon>
        <taxon>Anura</taxon>
        <taxon>Pelobatoidea</taxon>
        <taxon>Pelobatidae</taxon>
        <taxon>Pelobates</taxon>
    </lineage>
</organism>
<dbReference type="PROSITE" id="PS50900">
    <property type="entry name" value="PLAC"/>
    <property type="match status" value="1"/>
</dbReference>
<evidence type="ECO:0000313" key="10">
    <source>
        <dbReference type="Proteomes" id="UP001295444"/>
    </source>
</evidence>
<gene>
    <name evidence="9" type="ORF">PECUL_23A027139</name>
</gene>
<protein>
    <submittedName>
        <fullName evidence="9">ADAMTS 2</fullName>
    </submittedName>
</protein>
<dbReference type="GO" id="GO:0005576">
    <property type="term" value="C:extracellular region"/>
    <property type="evidence" value="ECO:0007669"/>
    <property type="project" value="UniProtKB-SubCell"/>
</dbReference>
<sequence>MPSLKYTHYAPETSLYLAEQREDVHLYRKHNRGKSHQQPPRLLIQRLGLRWRGNGRPGGLETAWKPDSSEVWDEDVTEWWGEWSSWSTCTRTCGGGVMSRERHCLRQRLQTVQGTDSNVCKGQSRQYQLCQTQLCPPGSVSFKQYQCSAFNAKPFGKLYHLWVPLYPDDYTSISSKPCDLQCTSTTRERQLLVPAHDGTSCRDRTYHGVCIGGKCEPVGCDGKLHSGRYLDRCGVCGGDGSGCYRVSGSFRLCVLGYALIATIPLGAFDILITEKRNTENILALADSAGNFYINGNTVMDNPQNFRVAGTLVKYRRPSNLQSEGLEYLTAPGPTNQSLSVMYYNFNGKIPLITYEYTVPLVSEPPRTLHSGARDPPHLAPSSVQGEAQRGSEGNFQNLPDNTWNWENHQGGEGSFIHPERTSKEQVPGDDEQTESLLPSTDAPRGLLQSELWRLCDHQSNSALCQTLFGGSPGAHAESAQEADQLRESLMLPAVFQHLGPVPGTQELHAPGSNSDTAGGQDISRADMYRWKLSAYSPCSATCSSGIISAYALCIRYDGREVDDSHCDPMTRPEPTQEYCAGRECMPRWESSGWSECSRSCGQGVQLRSVRCWKMLAPGLDSSVYDEQCEGAQLQRPPQRKICKSKPCGPQWESSDWSECTAACGSEGLMRREVKCTSDFEQCDESFKPEAEKSCLGPPCDHYWTTSEWGPCSKTCGSGQQEREVKCFQGQEVGQGCDPATKPETKQACQLQPCPTESPDENCEDKATANCSLVLKLKLCSHWYYRKACCRACGAKAP</sequence>
<dbReference type="PROSITE" id="PS50092">
    <property type="entry name" value="TSP1"/>
    <property type="match status" value="5"/>
</dbReference>
<dbReference type="InterPro" id="IPR013273">
    <property type="entry name" value="ADAMTS/ADAMTS-like"/>
</dbReference>
<keyword evidence="3" id="KW-0732">Signal</keyword>
<dbReference type="Pfam" id="PF19030">
    <property type="entry name" value="TSP1_ADAMTS"/>
    <property type="match status" value="4"/>
</dbReference>
<evidence type="ECO:0000256" key="4">
    <source>
        <dbReference type="ARBA" id="ARBA00022737"/>
    </source>
</evidence>
<keyword evidence="5 6" id="KW-1015">Disulfide bond</keyword>
<evidence type="ECO:0000256" key="3">
    <source>
        <dbReference type="ARBA" id="ARBA00022729"/>
    </source>
</evidence>
<dbReference type="SMART" id="SM00209">
    <property type="entry name" value="TSP1"/>
    <property type="match status" value="6"/>
</dbReference>
<dbReference type="PRINTS" id="PR01857">
    <property type="entry name" value="ADAMTSFAMILY"/>
</dbReference>
<dbReference type="FunFam" id="2.20.100.10:FF:000005">
    <property type="entry name" value="ADAM metallopeptidase with thrombospondin type 1 motif 9"/>
    <property type="match status" value="1"/>
</dbReference>
<dbReference type="GO" id="GO:0004222">
    <property type="term" value="F:metalloendopeptidase activity"/>
    <property type="evidence" value="ECO:0007669"/>
    <property type="project" value="TreeGrafter"/>
</dbReference>
<dbReference type="SUPFAM" id="SSF82895">
    <property type="entry name" value="TSP-1 type 1 repeat"/>
    <property type="match status" value="5"/>
</dbReference>
<feature type="disulfide bond" evidence="6">
    <location>
        <begin position="89"/>
        <end position="130"/>
    </location>
</feature>
<keyword evidence="4" id="KW-0677">Repeat</keyword>
<dbReference type="InterPro" id="IPR036383">
    <property type="entry name" value="TSP1_rpt_sf"/>
</dbReference>
<accession>A0AAD1ST82</accession>
<evidence type="ECO:0000256" key="1">
    <source>
        <dbReference type="ARBA" id="ARBA00004613"/>
    </source>
</evidence>
<dbReference type="InterPro" id="IPR000884">
    <property type="entry name" value="TSP1_rpt"/>
</dbReference>
<feature type="domain" description="PLAC" evidence="8">
    <location>
        <begin position="758"/>
        <end position="796"/>
    </location>
</feature>
<comment type="subcellular location">
    <subcellularLocation>
        <location evidence="1">Secreted</location>
    </subcellularLocation>
</comment>
<evidence type="ECO:0000256" key="7">
    <source>
        <dbReference type="SAM" id="MobiDB-lite"/>
    </source>
</evidence>
<dbReference type="InterPro" id="IPR010294">
    <property type="entry name" value="ADAMTS_spacer1"/>
</dbReference>
<dbReference type="GO" id="GO:0031012">
    <property type="term" value="C:extracellular matrix"/>
    <property type="evidence" value="ECO:0007669"/>
    <property type="project" value="TreeGrafter"/>
</dbReference>
<dbReference type="AlphaFoldDB" id="A0AAD1ST82"/>
<dbReference type="Proteomes" id="UP001295444">
    <property type="component" value="Chromosome 08"/>
</dbReference>
<feature type="region of interest" description="Disordered" evidence="7">
    <location>
        <begin position="365"/>
        <end position="441"/>
    </location>
</feature>
<dbReference type="Pfam" id="PF00090">
    <property type="entry name" value="TSP_1"/>
    <property type="match status" value="1"/>
</dbReference>
<evidence type="ECO:0000313" key="9">
    <source>
        <dbReference type="EMBL" id="CAH2311412.1"/>
    </source>
</evidence>
<dbReference type="InterPro" id="IPR010909">
    <property type="entry name" value="PLAC"/>
</dbReference>
<dbReference type="PANTHER" id="PTHR13723">
    <property type="entry name" value="ADAMTS A DISINTEGRIN AND METALLOPROTEASE WITH THROMBOSPONDIN MOTIFS PROTEASE"/>
    <property type="match status" value="1"/>
</dbReference>
<dbReference type="Gene3D" id="2.20.100.10">
    <property type="entry name" value="Thrombospondin type-1 (TSP1) repeat"/>
    <property type="match status" value="5"/>
</dbReference>
<dbReference type="GO" id="GO:0030198">
    <property type="term" value="P:extracellular matrix organization"/>
    <property type="evidence" value="ECO:0007669"/>
    <property type="project" value="InterPro"/>
</dbReference>
<feature type="compositionally biased region" description="Polar residues" evidence="7">
    <location>
        <begin position="381"/>
        <end position="407"/>
    </location>
</feature>